<dbReference type="InterPro" id="IPR011989">
    <property type="entry name" value="ARM-like"/>
</dbReference>
<evidence type="ECO:0000313" key="1">
    <source>
        <dbReference type="Proteomes" id="UP000095280"/>
    </source>
</evidence>
<dbReference type="Gene3D" id="1.25.10.10">
    <property type="entry name" value="Leucine-rich Repeat Variant"/>
    <property type="match status" value="1"/>
</dbReference>
<dbReference type="WBParaSite" id="maker-uti_cns_0010763-snap-gene-0.6-mRNA-1">
    <property type="protein sequence ID" value="maker-uti_cns_0010763-snap-gene-0.6-mRNA-1"/>
    <property type="gene ID" value="maker-uti_cns_0010763-snap-gene-0.6"/>
</dbReference>
<accession>A0A1I8I897</accession>
<protein>
    <submittedName>
        <fullName evidence="2">RAB3GAP2_C domain-containing protein</fullName>
    </submittedName>
</protein>
<dbReference type="SUPFAM" id="SSF48371">
    <property type="entry name" value="ARM repeat"/>
    <property type="match status" value="1"/>
</dbReference>
<dbReference type="InterPro" id="IPR016024">
    <property type="entry name" value="ARM-type_fold"/>
</dbReference>
<name>A0A1I8I897_9PLAT</name>
<dbReference type="AlphaFoldDB" id="A0A1I8I897"/>
<organism evidence="1 2">
    <name type="scientific">Macrostomum lignano</name>
    <dbReference type="NCBI Taxonomy" id="282301"/>
    <lineage>
        <taxon>Eukaryota</taxon>
        <taxon>Metazoa</taxon>
        <taxon>Spiralia</taxon>
        <taxon>Lophotrochozoa</taxon>
        <taxon>Platyhelminthes</taxon>
        <taxon>Rhabditophora</taxon>
        <taxon>Macrostomorpha</taxon>
        <taxon>Macrostomida</taxon>
        <taxon>Macrostomidae</taxon>
        <taxon>Macrostomum</taxon>
    </lineage>
</organism>
<keyword evidence="1" id="KW-1185">Reference proteome</keyword>
<reference evidence="2" key="1">
    <citation type="submission" date="2016-11" db="UniProtKB">
        <authorList>
            <consortium name="WormBaseParasite"/>
        </authorList>
    </citation>
    <scope>IDENTIFICATION</scope>
</reference>
<evidence type="ECO:0000313" key="2">
    <source>
        <dbReference type="WBParaSite" id="maker-uti_cns_0010763-snap-gene-0.6-mRNA-1"/>
    </source>
</evidence>
<sequence>GGSALDRLSQAEPGLLISVIQSGLTAQSRTLNFRTKCAPSVRMRACALHCNQILAARLLAFVCHSAEARARLVSEGHLRKLVDTLDPNYDPHLLCLLLQAVGCLTLDPSTHEDLLDLLITDSLLQLLLPSDEWYYTNHTTRYAPFVKFLATRILVHLGQFRCLAGRFDLFGNQDAGAESLLLEERCLADALVVALPCLAHPQILTWARTSPSDLLLAKDDVKELLGLLATLGDSERVWCQGVWSFIKSCEQQCKSKNPEGKEKGETVNIEYKKFKQMVTSGDLPCTKDEAATLAAMQLHLDDAWPEEGGGGGGGGSGAFSFAGAFSGFGGAWHRGDVASRRKEFLR</sequence>
<dbReference type="Proteomes" id="UP000095280">
    <property type="component" value="Unplaced"/>
</dbReference>
<proteinExistence type="predicted"/>